<organism evidence="1 2">
    <name type="scientific">Burkholderia ambifaria (strain ATCC BAA-244 / DSM 16087 / CCUG 44356 / LMG 19182 / AMMD)</name>
    <name type="common">Burkholderia cepacia (strain AMMD)</name>
    <dbReference type="NCBI Taxonomy" id="339670"/>
    <lineage>
        <taxon>Bacteria</taxon>
        <taxon>Pseudomonadati</taxon>
        <taxon>Pseudomonadota</taxon>
        <taxon>Betaproteobacteria</taxon>
        <taxon>Burkholderiales</taxon>
        <taxon>Burkholderiaceae</taxon>
        <taxon>Burkholderia</taxon>
        <taxon>Burkholderia cepacia complex</taxon>
    </lineage>
</organism>
<name>Q0B2B0_BURCM</name>
<keyword evidence="2" id="KW-1185">Reference proteome</keyword>
<dbReference type="AlphaFoldDB" id="Q0B2B0"/>
<evidence type="ECO:0000313" key="2">
    <source>
        <dbReference type="Proteomes" id="UP000000662"/>
    </source>
</evidence>
<dbReference type="EMBL" id="CP000442">
    <property type="protein sequence ID" value="ABI91713.1"/>
    <property type="molecule type" value="Genomic_DNA"/>
</dbReference>
<protein>
    <submittedName>
        <fullName evidence="1">Uncharacterized protein</fullName>
    </submittedName>
</protein>
<proteinExistence type="predicted"/>
<dbReference type="Proteomes" id="UP000000662">
    <property type="component" value="Chromosome 3"/>
</dbReference>
<accession>Q0B2B0</accession>
<sequence>MYWFTGKSFSAKTFARYYPGRFDDDTGISLSKRRDTFTECPFAFDENFRLGHLSKLKRVRCKRGIANPHSAIPPTELVQFRRLPPV</sequence>
<evidence type="ECO:0000313" key="1">
    <source>
        <dbReference type="EMBL" id="ABI91713.1"/>
    </source>
</evidence>
<gene>
    <name evidence="1" type="ordered locus">Bamb_6169</name>
</gene>
<dbReference type="KEGG" id="bam:Bamb_6169"/>
<reference evidence="1" key="1">
    <citation type="submission" date="2006-08" db="EMBL/GenBank/DDBJ databases">
        <title>Complete sequence of Chromosome 3 of Burkholderia cepacia AMMD.</title>
        <authorList>
            <consortium name="US DOE Joint Genome Institute"/>
            <person name="Copeland A."/>
            <person name="Lucas S."/>
            <person name="Lapidus A."/>
            <person name="Barry K."/>
            <person name="Detter J.C."/>
            <person name="Glavina del Rio T."/>
            <person name="Hammon N."/>
            <person name="Israni S."/>
            <person name="Pitluck S."/>
            <person name="Bruce D."/>
            <person name="Chain P."/>
            <person name="Malfatti S."/>
            <person name="Shin M."/>
            <person name="Vergez L."/>
            <person name="Schmutz J."/>
            <person name="Larimer F."/>
            <person name="Land M."/>
            <person name="Hauser L."/>
            <person name="Kyrpides N."/>
            <person name="Kim E."/>
            <person name="Parke J."/>
            <person name="Coenye T."/>
            <person name="Konstantinidis K."/>
            <person name="Ramette A."/>
            <person name="Tiedje J."/>
            <person name="Richardson P."/>
        </authorList>
    </citation>
    <scope>NUCLEOTIDE SEQUENCE</scope>
    <source>
        <strain evidence="1">AMMD</strain>
    </source>
</reference>